<feature type="chain" id="PRO_5019554223" evidence="1">
    <location>
        <begin position="23"/>
        <end position="144"/>
    </location>
</feature>
<accession>A0A418Q050</accession>
<name>A0A418Q050_9SPHN</name>
<dbReference type="InterPro" id="IPR007332">
    <property type="entry name" value="DUF411"/>
</dbReference>
<keyword evidence="3" id="KW-1185">Reference proteome</keyword>
<feature type="signal peptide" evidence="1">
    <location>
        <begin position="1"/>
        <end position="22"/>
    </location>
</feature>
<sequence>MRKTIFTAIASAVMFVGGAAHAATMTVYKSPSCGCCGKWVEHVEKHGFKVTTVPTADVMTVKKTLGVPQSLASCHTTKVGNYVIEGHVPAVDIKRLLATKPKVRGIAVAGMPMGSPGMEHGHHREPYATVAFDAAGKTKVFAQH</sequence>
<evidence type="ECO:0000256" key="1">
    <source>
        <dbReference type="SAM" id="SignalP"/>
    </source>
</evidence>
<reference evidence="2 3" key="1">
    <citation type="submission" date="2018-09" db="EMBL/GenBank/DDBJ databases">
        <title>Sphingomonas sp. DAC4.</title>
        <authorList>
            <person name="Seo T."/>
        </authorList>
    </citation>
    <scope>NUCLEOTIDE SEQUENCE [LARGE SCALE GENOMIC DNA]</scope>
    <source>
        <strain evidence="2 3">DAC4</strain>
    </source>
</reference>
<proteinExistence type="predicted"/>
<comment type="caution">
    <text evidence="2">The sequence shown here is derived from an EMBL/GenBank/DDBJ whole genome shotgun (WGS) entry which is preliminary data.</text>
</comment>
<evidence type="ECO:0000313" key="3">
    <source>
        <dbReference type="Proteomes" id="UP000285023"/>
    </source>
</evidence>
<dbReference type="Proteomes" id="UP000285023">
    <property type="component" value="Unassembled WGS sequence"/>
</dbReference>
<dbReference type="RefSeq" id="WP_119533130.1">
    <property type="nucleotide sequence ID" value="NZ_QXTF01000002.1"/>
</dbReference>
<evidence type="ECO:0000313" key="2">
    <source>
        <dbReference type="EMBL" id="RIX29242.1"/>
    </source>
</evidence>
<keyword evidence="1" id="KW-0732">Signal</keyword>
<gene>
    <name evidence="2" type="ORF">D3M59_08015</name>
</gene>
<dbReference type="AlphaFoldDB" id="A0A418Q050"/>
<dbReference type="OrthoDB" id="14727at2"/>
<protein>
    <submittedName>
        <fullName evidence="2">DUF411 domain-containing protein</fullName>
    </submittedName>
</protein>
<dbReference type="EMBL" id="QXTF01000002">
    <property type="protein sequence ID" value="RIX29242.1"/>
    <property type="molecule type" value="Genomic_DNA"/>
</dbReference>
<dbReference type="Pfam" id="PF04214">
    <property type="entry name" value="DUF411"/>
    <property type="match status" value="1"/>
</dbReference>
<organism evidence="2 3">
    <name type="scientific">Sphingomonas edaphi</name>
    <dbReference type="NCBI Taxonomy" id="2315689"/>
    <lineage>
        <taxon>Bacteria</taxon>
        <taxon>Pseudomonadati</taxon>
        <taxon>Pseudomonadota</taxon>
        <taxon>Alphaproteobacteria</taxon>
        <taxon>Sphingomonadales</taxon>
        <taxon>Sphingomonadaceae</taxon>
        <taxon>Sphingomonas</taxon>
    </lineage>
</organism>